<comment type="subunit">
    <text evidence="2">Homotrimer.</text>
</comment>
<evidence type="ECO:0000256" key="10">
    <source>
        <dbReference type="ARBA" id="ARBA00023237"/>
    </source>
</evidence>
<dbReference type="InterPro" id="IPR001702">
    <property type="entry name" value="Porin_Gram-ve"/>
</dbReference>
<dbReference type="SUPFAM" id="SSF56935">
    <property type="entry name" value="Porins"/>
    <property type="match status" value="1"/>
</dbReference>
<dbReference type="Gene3D" id="2.40.160.10">
    <property type="entry name" value="Porin"/>
    <property type="match status" value="1"/>
</dbReference>
<evidence type="ECO:0000256" key="1">
    <source>
        <dbReference type="ARBA" id="ARBA00004571"/>
    </source>
</evidence>
<keyword evidence="4" id="KW-1134">Transmembrane beta strand</keyword>
<evidence type="ECO:0000313" key="13">
    <source>
        <dbReference type="EMBL" id="AWI76843.1"/>
    </source>
</evidence>
<feature type="chain" id="PRO_5016102030" evidence="11">
    <location>
        <begin position="21"/>
        <end position="331"/>
    </location>
</feature>
<dbReference type="PANTHER" id="PTHR34501:SF9">
    <property type="entry name" value="MAJOR OUTER MEMBRANE PROTEIN P.IA"/>
    <property type="match status" value="1"/>
</dbReference>
<keyword evidence="14" id="KW-1185">Reference proteome</keyword>
<dbReference type="GO" id="GO:0034220">
    <property type="term" value="P:monoatomic ion transmembrane transport"/>
    <property type="evidence" value="ECO:0007669"/>
    <property type="project" value="InterPro"/>
</dbReference>
<evidence type="ECO:0000256" key="3">
    <source>
        <dbReference type="ARBA" id="ARBA00022448"/>
    </source>
</evidence>
<keyword evidence="7" id="KW-0406">Ion transport</keyword>
<dbReference type="InterPro" id="IPR002299">
    <property type="entry name" value="Porin_Neis"/>
</dbReference>
<evidence type="ECO:0000256" key="9">
    <source>
        <dbReference type="ARBA" id="ARBA00023136"/>
    </source>
</evidence>
<name>A0A2U8GUA6_9RHOO</name>
<dbReference type="InterPro" id="IPR050298">
    <property type="entry name" value="Gram-neg_bact_OMP"/>
</dbReference>
<evidence type="ECO:0000256" key="2">
    <source>
        <dbReference type="ARBA" id="ARBA00011233"/>
    </source>
</evidence>
<evidence type="ECO:0000256" key="11">
    <source>
        <dbReference type="SAM" id="SignalP"/>
    </source>
</evidence>
<dbReference type="GO" id="GO:0009279">
    <property type="term" value="C:cell outer membrane"/>
    <property type="evidence" value="ECO:0007669"/>
    <property type="project" value="UniProtKB-SubCell"/>
</dbReference>
<dbReference type="GO" id="GO:0046930">
    <property type="term" value="C:pore complex"/>
    <property type="evidence" value="ECO:0007669"/>
    <property type="project" value="UniProtKB-KW"/>
</dbReference>
<organism evidence="13 14">
    <name type="scientific">Parazoarcus communis</name>
    <dbReference type="NCBI Taxonomy" id="41977"/>
    <lineage>
        <taxon>Bacteria</taxon>
        <taxon>Pseudomonadati</taxon>
        <taxon>Pseudomonadota</taxon>
        <taxon>Betaproteobacteria</taxon>
        <taxon>Rhodocyclales</taxon>
        <taxon>Zoogloeaceae</taxon>
        <taxon>Parazoarcus</taxon>
    </lineage>
</organism>
<accession>A0A2U8GUA6</accession>
<evidence type="ECO:0000256" key="6">
    <source>
        <dbReference type="ARBA" id="ARBA00022729"/>
    </source>
</evidence>
<keyword evidence="3" id="KW-0813">Transport</keyword>
<dbReference type="Pfam" id="PF13609">
    <property type="entry name" value="Porin_4"/>
    <property type="match status" value="1"/>
</dbReference>
<sequence>MQKKLIALAVAGLMSAPAFAQSNVTVYGLFDIGLAHYSDSATSGKANRTALDQGFLNGSRLGFKGVEDLGNGLKASFQYEFNVGVDNGGDVGGGRQTVLALSGNFGTLALGRQYTPQFNLYGEVDPFGAGSVANVANISRVQTRLDNLVAYVSPSFSGFNVTAGYTMQASGQEVDNDNGVRVWAVSPVYKNGPIYVGLNYHVAKDDATNAEVQKRMDIGASYDFGMVKVSGTYGRDNSETLAGVDNAAKYWMLGVSAPVGVGKVMASYNSYKDLDGLKGEADMWAVGYEHPLSKRTKVYAIYASIDNDDTTKSVDGSDYQKGLQVAIQHRF</sequence>
<feature type="domain" description="Porin" evidence="12">
    <location>
        <begin position="7"/>
        <end position="310"/>
    </location>
</feature>
<comment type="subcellular location">
    <subcellularLocation>
        <location evidence="1">Cell outer membrane</location>
        <topology evidence="1">Multi-pass membrane protein</topology>
    </subcellularLocation>
</comment>
<keyword evidence="8" id="KW-0626">Porin</keyword>
<dbReference type="GO" id="GO:0015288">
    <property type="term" value="F:porin activity"/>
    <property type="evidence" value="ECO:0007669"/>
    <property type="project" value="UniProtKB-KW"/>
</dbReference>
<protein>
    <submittedName>
        <fullName evidence="13">Porin</fullName>
    </submittedName>
</protein>
<keyword evidence="6 11" id="KW-0732">Signal</keyword>
<keyword evidence="9" id="KW-0472">Membrane</keyword>
<keyword evidence="10" id="KW-0998">Cell outer membrane</keyword>
<dbReference type="Proteomes" id="UP000244930">
    <property type="component" value="Chromosome"/>
</dbReference>
<dbReference type="EMBL" id="CP022187">
    <property type="protein sequence ID" value="AWI76843.1"/>
    <property type="molecule type" value="Genomic_DNA"/>
</dbReference>
<gene>
    <name evidence="13" type="ORF">CEW83_17770</name>
</gene>
<proteinExistence type="predicted"/>
<reference evidence="13 14" key="1">
    <citation type="submission" date="2017-06" db="EMBL/GenBank/DDBJ databases">
        <title>Azoarcus.</title>
        <authorList>
            <person name="Woo J.-H."/>
            <person name="Kim H.-S."/>
        </authorList>
    </citation>
    <scope>NUCLEOTIDE SEQUENCE [LARGE SCALE GENOMIC DNA]</scope>
    <source>
        <strain evidence="13 14">TSPY31</strain>
    </source>
</reference>
<dbReference type="InterPro" id="IPR033900">
    <property type="entry name" value="Gram_neg_porin_domain"/>
</dbReference>
<dbReference type="PRINTS" id="PR00184">
    <property type="entry name" value="NEISSPPORIN"/>
</dbReference>
<dbReference type="RefSeq" id="WP_108950542.1">
    <property type="nucleotide sequence ID" value="NZ_CP022187.1"/>
</dbReference>
<dbReference type="AlphaFoldDB" id="A0A2U8GUA6"/>
<evidence type="ECO:0000256" key="5">
    <source>
        <dbReference type="ARBA" id="ARBA00022692"/>
    </source>
</evidence>
<evidence type="ECO:0000256" key="8">
    <source>
        <dbReference type="ARBA" id="ARBA00023114"/>
    </source>
</evidence>
<dbReference type="KEGG" id="acom:CEW83_17770"/>
<dbReference type="PANTHER" id="PTHR34501">
    <property type="entry name" value="PROTEIN YDDL-RELATED"/>
    <property type="match status" value="1"/>
</dbReference>
<keyword evidence="5" id="KW-0812">Transmembrane</keyword>
<dbReference type="CDD" id="cd00342">
    <property type="entry name" value="gram_neg_porins"/>
    <property type="match status" value="1"/>
</dbReference>
<dbReference type="PRINTS" id="PR00182">
    <property type="entry name" value="ECOLNEIPORIN"/>
</dbReference>
<evidence type="ECO:0000256" key="7">
    <source>
        <dbReference type="ARBA" id="ARBA00023065"/>
    </source>
</evidence>
<evidence type="ECO:0000313" key="14">
    <source>
        <dbReference type="Proteomes" id="UP000244930"/>
    </source>
</evidence>
<dbReference type="InterPro" id="IPR023614">
    <property type="entry name" value="Porin_dom_sf"/>
</dbReference>
<evidence type="ECO:0000259" key="12">
    <source>
        <dbReference type="Pfam" id="PF13609"/>
    </source>
</evidence>
<feature type="signal peptide" evidence="11">
    <location>
        <begin position="1"/>
        <end position="20"/>
    </location>
</feature>
<evidence type="ECO:0000256" key="4">
    <source>
        <dbReference type="ARBA" id="ARBA00022452"/>
    </source>
</evidence>